<organism evidence="7 8">
    <name type="scientific">Aliirhizobium smilacinae</name>
    <dbReference type="NCBI Taxonomy" id="1395944"/>
    <lineage>
        <taxon>Bacteria</taxon>
        <taxon>Pseudomonadati</taxon>
        <taxon>Pseudomonadota</taxon>
        <taxon>Alphaproteobacteria</taxon>
        <taxon>Hyphomicrobiales</taxon>
        <taxon>Rhizobiaceae</taxon>
        <taxon>Aliirhizobium</taxon>
    </lineage>
</organism>
<dbReference type="InterPro" id="IPR004089">
    <property type="entry name" value="MCPsignal_dom"/>
</dbReference>
<feature type="coiled-coil region" evidence="5">
    <location>
        <begin position="164"/>
        <end position="191"/>
    </location>
</feature>
<dbReference type="GO" id="GO:0007165">
    <property type="term" value="P:signal transduction"/>
    <property type="evidence" value="ECO:0007669"/>
    <property type="project" value="UniProtKB-KW"/>
</dbReference>
<dbReference type="PROSITE" id="PS50111">
    <property type="entry name" value="CHEMOTAXIS_TRANSDUC_2"/>
    <property type="match status" value="1"/>
</dbReference>
<dbReference type="SMART" id="SM00283">
    <property type="entry name" value="MA"/>
    <property type="match status" value="1"/>
</dbReference>
<evidence type="ECO:0000313" key="8">
    <source>
        <dbReference type="Proteomes" id="UP000311605"/>
    </source>
</evidence>
<dbReference type="PANTHER" id="PTHR43531:SF11">
    <property type="entry name" value="METHYL-ACCEPTING CHEMOTAXIS PROTEIN 3"/>
    <property type="match status" value="1"/>
</dbReference>
<keyword evidence="8" id="KW-1185">Reference proteome</keyword>
<gene>
    <name evidence="7" type="ORF">FHP24_10240</name>
</gene>
<keyword evidence="4" id="KW-0807">Transducer</keyword>
<dbReference type="SUPFAM" id="SSF46458">
    <property type="entry name" value="Globin-like"/>
    <property type="match status" value="1"/>
</dbReference>
<dbReference type="CDD" id="cd11386">
    <property type="entry name" value="MCP_signal"/>
    <property type="match status" value="1"/>
</dbReference>
<comment type="subcellular location">
    <subcellularLocation>
        <location evidence="1">Membrane</location>
    </subcellularLocation>
</comment>
<evidence type="ECO:0000256" key="1">
    <source>
        <dbReference type="ARBA" id="ARBA00004370"/>
    </source>
</evidence>
<feature type="domain" description="Methyl-accepting transducer" evidence="6">
    <location>
        <begin position="240"/>
        <end position="469"/>
    </location>
</feature>
<comment type="similarity">
    <text evidence="3">Belongs to the methyl-accepting chemotaxis (MCP) protein family.</text>
</comment>
<comment type="caution">
    <text evidence="7">The sequence shown here is derived from an EMBL/GenBank/DDBJ whole genome shotgun (WGS) entry which is preliminary data.</text>
</comment>
<dbReference type="GO" id="GO:0020037">
    <property type="term" value="F:heme binding"/>
    <property type="evidence" value="ECO:0007669"/>
    <property type="project" value="InterPro"/>
</dbReference>
<dbReference type="RefSeq" id="WP_139675938.1">
    <property type="nucleotide sequence ID" value="NZ_VDMN01000001.1"/>
</dbReference>
<dbReference type="PRINTS" id="PR00260">
    <property type="entry name" value="CHEMTRNSDUCR"/>
</dbReference>
<dbReference type="GO" id="GO:0006935">
    <property type="term" value="P:chemotaxis"/>
    <property type="evidence" value="ECO:0007669"/>
    <property type="project" value="UniProtKB-KW"/>
</dbReference>
<evidence type="ECO:0000256" key="4">
    <source>
        <dbReference type="PROSITE-ProRule" id="PRU00284"/>
    </source>
</evidence>
<dbReference type="InterPro" id="IPR039379">
    <property type="entry name" value="Protoglobin_sensor_dom"/>
</dbReference>
<dbReference type="Pfam" id="PF11563">
    <property type="entry name" value="Protoglobin"/>
    <property type="match status" value="1"/>
</dbReference>
<keyword evidence="5" id="KW-0175">Coiled coil</keyword>
<dbReference type="GO" id="GO:0019825">
    <property type="term" value="F:oxygen binding"/>
    <property type="evidence" value="ECO:0007669"/>
    <property type="project" value="InterPro"/>
</dbReference>
<dbReference type="AlphaFoldDB" id="A0A5C4XTD1"/>
<dbReference type="Gene3D" id="1.10.490.10">
    <property type="entry name" value="Globins"/>
    <property type="match status" value="1"/>
</dbReference>
<keyword evidence="2" id="KW-0145">Chemotaxis</keyword>
<dbReference type="Pfam" id="PF00015">
    <property type="entry name" value="MCPsignal"/>
    <property type="match status" value="1"/>
</dbReference>
<dbReference type="Proteomes" id="UP000311605">
    <property type="component" value="Unassembled WGS sequence"/>
</dbReference>
<evidence type="ECO:0000256" key="5">
    <source>
        <dbReference type="SAM" id="Coils"/>
    </source>
</evidence>
<evidence type="ECO:0000256" key="3">
    <source>
        <dbReference type="ARBA" id="ARBA00029447"/>
    </source>
</evidence>
<dbReference type="SUPFAM" id="SSF58104">
    <property type="entry name" value="Methyl-accepting chemotaxis protein (MCP) signaling domain"/>
    <property type="match status" value="1"/>
</dbReference>
<dbReference type="InterPro" id="IPR009050">
    <property type="entry name" value="Globin-like_sf"/>
</dbReference>
<dbReference type="CDD" id="cd01068">
    <property type="entry name" value="globin_sensor"/>
    <property type="match status" value="1"/>
</dbReference>
<protein>
    <submittedName>
        <fullName evidence="7">Globin-coupled sensor protein</fullName>
    </submittedName>
</protein>
<dbReference type="EMBL" id="VDMN01000001">
    <property type="protein sequence ID" value="TNM66548.1"/>
    <property type="molecule type" value="Genomic_DNA"/>
</dbReference>
<evidence type="ECO:0000313" key="7">
    <source>
        <dbReference type="EMBL" id="TNM66548.1"/>
    </source>
</evidence>
<dbReference type="PANTHER" id="PTHR43531">
    <property type="entry name" value="PROTEIN ICFG"/>
    <property type="match status" value="1"/>
</dbReference>
<dbReference type="InterPro" id="IPR004090">
    <property type="entry name" value="Chemotax_Me-accpt_rcpt"/>
</dbReference>
<evidence type="ECO:0000256" key="2">
    <source>
        <dbReference type="ARBA" id="ARBA00022500"/>
    </source>
</evidence>
<dbReference type="GO" id="GO:0004888">
    <property type="term" value="F:transmembrane signaling receptor activity"/>
    <property type="evidence" value="ECO:0007669"/>
    <property type="project" value="InterPro"/>
</dbReference>
<reference evidence="7 8" key="1">
    <citation type="submission" date="2019-06" db="EMBL/GenBank/DDBJ databases">
        <title>The draft genome of Rhizobium smilacinae PTYR-5.</title>
        <authorList>
            <person name="Liu L."/>
            <person name="Li L."/>
            <person name="Zhang X."/>
        </authorList>
    </citation>
    <scope>NUCLEOTIDE SEQUENCE [LARGE SCALE GENOMIC DNA]</scope>
    <source>
        <strain evidence="7 8">PTYR-5</strain>
    </source>
</reference>
<dbReference type="InterPro" id="IPR051310">
    <property type="entry name" value="MCP_chemotaxis"/>
</dbReference>
<sequence>MTSQDQKAALADRLNFVGLGETERNHLADVRPIVKDAVGPALDAFYRKAKAHPHTAKFFASEAHVTHAKERQASHWDVISSGRYDGGYVDAVSAIGKTHARLGLEPRWYIGGYVLILDGIIRAVIAGEMKGFFLEKKAGVLADHLSAVLKAAMVDMDYAISVYLEALEDGRKKVEAERVAAKQEQDEALEALGQALKNLADGDLTADLRQELAPNFHGLKANYNSSVAALDAALGEINQSVGRVRAEVGDISSAADNMAKRTEQQAASLEQTAAALEQITVLSGQAARRTQEVQSIIRESAAETKKNGEVVDQAISAMGDIAESSQKMTQIIGAIDEIAFQTNLLALNAGVEAARAGEQGKGFAVVAQEVRELAQRSAAAAKEIKELIDRSAGDVQRGVSLVNRAGEALTGIGTRVKAIDTHITSIAHSAQEQASGIDEINASVRSMDQITQQNAALMEETNAAAQSLVGISHSLATSVARFRTSGSASAYQDRPRLSA</sequence>
<proteinExistence type="inferred from homology"/>
<evidence type="ECO:0000259" key="6">
    <source>
        <dbReference type="PROSITE" id="PS50111"/>
    </source>
</evidence>
<dbReference type="InterPro" id="IPR044398">
    <property type="entry name" value="Globin-sensor_dom"/>
</dbReference>
<dbReference type="InterPro" id="IPR012292">
    <property type="entry name" value="Globin/Proto"/>
</dbReference>
<dbReference type="Gene3D" id="1.10.287.950">
    <property type="entry name" value="Methyl-accepting chemotaxis protein"/>
    <property type="match status" value="1"/>
</dbReference>
<name>A0A5C4XTD1_9HYPH</name>
<accession>A0A5C4XTD1</accession>
<dbReference type="OrthoDB" id="266313at2"/>
<dbReference type="FunFam" id="1.10.287.950:FF:000001">
    <property type="entry name" value="Methyl-accepting chemotaxis sensory transducer"/>
    <property type="match status" value="1"/>
</dbReference>
<dbReference type="GO" id="GO:0016020">
    <property type="term" value="C:membrane"/>
    <property type="evidence" value="ECO:0007669"/>
    <property type="project" value="UniProtKB-SubCell"/>
</dbReference>